<dbReference type="AlphaFoldDB" id="K9W234"/>
<organism evidence="2 3">
    <name type="scientific">Crinalium epipsammum PCC 9333</name>
    <dbReference type="NCBI Taxonomy" id="1173022"/>
    <lineage>
        <taxon>Bacteria</taxon>
        <taxon>Bacillati</taxon>
        <taxon>Cyanobacteriota</taxon>
        <taxon>Cyanophyceae</taxon>
        <taxon>Gomontiellales</taxon>
        <taxon>Gomontiellaceae</taxon>
        <taxon>Crinalium</taxon>
    </lineage>
</organism>
<keyword evidence="1" id="KW-0472">Membrane</keyword>
<keyword evidence="1" id="KW-1133">Transmembrane helix</keyword>
<feature type="transmembrane region" description="Helical" evidence="1">
    <location>
        <begin position="21"/>
        <end position="41"/>
    </location>
</feature>
<protein>
    <submittedName>
        <fullName evidence="2">Uncharacterized protein</fullName>
    </submittedName>
</protein>
<feature type="transmembrane region" description="Helical" evidence="1">
    <location>
        <begin position="150"/>
        <end position="168"/>
    </location>
</feature>
<evidence type="ECO:0000313" key="3">
    <source>
        <dbReference type="Proteomes" id="UP000010472"/>
    </source>
</evidence>
<evidence type="ECO:0000313" key="2">
    <source>
        <dbReference type="EMBL" id="AFZ14276.1"/>
    </source>
</evidence>
<dbReference type="EMBL" id="CP003620">
    <property type="protein sequence ID" value="AFZ14276.1"/>
    <property type="molecule type" value="Genomic_DNA"/>
</dbReference>
<reference evidence="2 3" key="1">
    <citation type="submission" date="2012-06" db="EMBL/GenBank/DDBJ databases">
        <title>Finished chromosome of genome of Crinalium epipsammum PCC 9333.</title>
        <authorList>
            <consortium name="US DOE Joint Genome Institute"/>
            <person name="Gugger M."/>
            <person name="Coursin T."/>
            <person name="Rippka R."/>
            <person name="Tandeau De Marsac N."/>
            <person name="Huntemann M."/>
            <person name="Wei C.-L."/>
            <person name="Han J."/>
            <person name="Detter J.C."/>
            <person name="Han C."/>
            <person name="Tapia R."/>
            <person name="Davenport K."/>
            <person name="Daligault H."/>
            <person name="Erkkila T."/>
            <person name="Gu W."/>
            <person name="Munk A.C.C."/>
            <person name="Teshima H."/>
            <person name="Xu Y."/>
            <person name="Chain P."/>
            <person name="Chen A."/>
            <person name="Krypides N."/>
            <person name="Mavromatis K."/>
            <person name="Markowitz V."/>
            <person name="Szeto E."/>
            <person name="Ivanova N."/>
            <person name="Mikhailova N."/>
            <person name="Ovchinnikova G."/>
            <person name="Pagani I."/>
            <person name="Pati A."/>
            <person name="Goodwin L."/>
            <person name="Peters L."/>
            <person name="Pitluck S."/>
            <person name="Woyke T."/>
            <person name="Kerfeld C."/>
        </authorList>
    </citation>
    <scope>NUCLEOTIDE SEQUENCE [LARGE SCALE GENOMIC DNA]</scope>
    <source>
        <strain evidence="2 3">PCC 9333</strain>
    </source>
</reference>
<proteinExistence type="predicted"/>
<dbReference type="HOGENOM" id="CLU_1076531_0_0_3"/>
<dbReference type="RefSeq" id="WP_015204381.1">
    <property type="nucleotide sequence ID" value="NC_019753.1"/>
</dbReference>
<name>K9W234_9CYAN</name>
<accession>K9W234</accession>
<sequence length="258" mass="28597">MNILKKTETKLVVEHQQIGRRLAMGCCLLIGAGAILSGAIVPEISCRRNGTLSQCKLIRNMLGNWQLEQPITLQAVRHGSLCDYSRGKRRGACNSSLTIVQTQIGEIQLFYDSSSNSATSEIQKFIKDSNQTSLQIRSGGWSPSHPLSNGFLVMFAIVMVYYACAIFIDERTYTCDFDKARDWVSITQQQLFMCKTTDFPLSSIKSINVCHKPGGHCIILLLQSGQEACIAQASWGKPTIEELLKTTFLMGLFEATTT</sequence>
<gene>
    <name evidence="2" type="ORF">Cri9333_3451</name>
</gene>
<dbReference type="Proteomes" id="UP000010472">
    <property type="component" value="Chromosome"/>
</dbReference>
<keyword evidence="3" id="KW-1185">Reference proteome</keyword>
<dbReference type="KEGG" id="cep:Cri9333_3451"/>
<evidence type="ECO:0000256" key="1">
    <source>
        <dbReference type="SAM" id="Phobius"/>
    </source>
</evidence>
<keyword evidence="1" id="KW-0812">Transmembrane</keyword>